<reference evidence="2" key="1">
    <citation type="submission" date="2019-01" db="EMBL/GenBank/DDBJ databases">
        <authorList>
            <person name="Ashton P.M."/>
            <person name="Dallman T."/>
            <person name="Nair S."/>
            <person name="De Pinna E."/>
            <person name="Peters T."/>
            <person name="Grant K."/>
        </authorList>
    </citation>
    <scope>NUCLEOTIDE SEQUENCE</scope>
    <source>
        <strain evidence="2">500372</strain>
    </source>
</reference>
<evidence type="ECO:0000256" key="1">
    <source>
        <dbReference type="SAM" id="MobiDB-lite"/>
    </source>
</evidence>
<protein>
    <submittedName>
        <fullName evidence="2">DUF1627 domain-containing protein</fullName>
    </submittedName>
</protein>
<accession>A0A5X8Y336</accession>
<dbReference type="EMBL" id="AAHWTY010000190">
    <property type="protein sequence ID" value="ECB1916090.1"/>
    <property type="molecule type" value="Genomic_DNA"/>
</dbReference>
<dbReference type="InterPro" id="IPR012432">
    <property type="entry name" value="DUF1627"/>
</dbReference>
<feature type="region of interest" description="Disordered" evidence="1">
    <location>
        <begin position="66"/>
        <end position="89"/>
    </location>
</feature>
<organism evidence="2">
    <name type="scientific">Salmonella newport</name>
    <dbReference type="NCBI Taxonomy" id="108619"/>
    <lineage>
        <taxon>Bacteria</taxon>
        <taxon>Pseudomonadati</taxon>
        <taxon>Pseudomonadota</taxon>
        <taxon>Gammaproteobacteria</taxon>
        <taxon>Enterobacterales</taxon>
        <taxon>Enterobacteriaceae</taxon>
        <taxon>Salmonella</taxon>
    </lineage>
</organism>
<dbReference type="AlphaFoldDB" id="A0A5X8Y336"/>
<sequence>MQPKQKRIQPMMNESVIDALKAMDKATSREVAARLAIDHVDTLVMLQDEMERGTVEYKDGRWSVVSADESESGNTATVTASDDSGNGDKAPGKISEQLMIDIIRKHGQQTAEELATLFGITVRRAASTLAMATSKGRLNRVNQGGKFRYCLPDECLPATQDTAINTAEQNKPEMHQVSTPLPEPQVMEEDPAARVEQVIQSIPVFLNNPPDKFVFRLLTRGNQERRRARENLARLDEVCDALRVLHKHPQLIKTLSEDAPE</sequence>
<dbReference type="Pfam" id="PF07789">
    <property type="entry name" value="DUF1627"/>
    <property type="match status" value="1"/>
</dbReference>
<feature type="compositionally biased region" description="Polar residues" evidence="1">
    <location>
        <begin position="72"/>
        <end position="84"/>
    </location>
</feature>
<comment type="caution">
    <text evidence="2">The sequence shown here is derived from an EMBL/GenBank/DDBJ whole genome shotgun (WGS) entry which is preliminary data.</text>
</comment>
<gene>
    <name evidence="2" type="ORF">EVG73_27805</name>
</gene>
<evidence type="ECO:0000313" key="2">
    <source>
        <dbReference type="EMBL" id="ECB1916090.1"/>
    </source>
</evidence>
<proteinExistence type="predicted"/>
<name>A0A5X8Y336_SALNE</name>